<reference evidence="2" key="1">
    <citation type="journal article" date="2020" name="Fungal Divers.">
        <title>Resolving the Mortierellaceae phylogeny through synthesis of multi-gene phylogenetics and phylogenomics.</title>
        <authorList>
            <person name="Vandepol N."/>
            <person name="Liber J."/>
            <person name="Desiro A."/>
            <person name="Na H."/>
            <person name="Kennedy M."/>
            <person name="Barry K."/>
            <person name="Grigoriev I.V."/>
            <person name="Miller A.N."/>
            <person name="O'Donnell K."/>
            <person name="Stajich J.E."/>
            <person name="Bonito G."/>
        </authorList>
    </citation>
    <scope>NUCLEOTIDE SEQUENCE</scope>
    <source>
        <strain evidence="2">NVP60</strain>
    </source>
</reference>
<feature type="compositionally biased region" description="Polar residues" evidence="1">
    <location>
        <begin position="1"/>
        <end position="19"/>
    </location>
</feature>
<evidence type="ECO:0000256" key="1">
    <source>
        <dbReference type="SAM" id="MobiDB-lite"/>
    </source>
</evidence>
<proteinExistence type="predicted"/>
<dbReference type="Proteomes" id="UP000823405">
    <property type="component" value="Unassembled WGS sequence"/>
</dbReference>
<accession>A0A9P6QRI3</accession>
<feature type="non-terminal residue" evidence="2">
    <location>
        <position position="85"/>
    </location>
</feature>
<feature type="region of interest" description="Disordered" evidence="1">
    <location>
        <begin position="1"/>
        <end position="29"/>
    </location>
</feature>
<dbReference type="AlphaFoldDB" id="A0A9P6QRI3"/>
<comment type="caution">
    <text evidence="2">The sequence shown here is derived from an EMBL/GenBank/DDBJ whole genome shotgun (WGS) entry which is preliminary data.</text>
</comment>
<name>A0A9P6QRI3_9FUNG</name>
<protein>
    <submittedName>
        <fullName evidence="2">Uncharacterized protein</fullName>
    </submittedName>
</protein>
<evidence type="ECO:0000313" key="3">
    <source>
        <dbReference type="Proteomes" id="UP000823405"/>
    </source>
</evidence>
<dbReference type="EMBL" id="JAAAIN010002634">
    <property type="protein sequence ID" value="KAG0291358.1"/>
    <property type="molecule type" value="Genomic_DNA"/>
</dbReference>
<evidence type="ECO:0000313" key="2">
    <source>
        <dbReference type="EMBL" id="KAG0291358.1"/>
    </source>
</evidence>
<sequence>MNISKPATSSGHSRSTTPSAVPLEPIRTKESPISQLKSLFKPSAKVDDKTVARGIEYAQAGAFSMFMPTEYQGISAPTATEEMSK</sequence>
<organism evidence="2 3">
    <name type="scientific">Linnemannia gamsii</name>
    <dbReference type="NCBI Taxonomy" id="64522"/>
    <lineage>
        <taxon>Eukaryota</taxon>
        <taxon>Fungi</taxon>
        <taxon>Fungi incertae sedis</taxon>
        <taxon>Mucoromycota</taxon>
        <taxon>Mortierellomycotina</taxon>
        <taxon>Mortierellomycetes</taxon>
        <taxon>Mortierellales</taxon>
        <taxon>Mortierellaceae</taxon>
        <taxon>Linnemannia</taxon>
    </lineage>
</organism>
<keyword evidence="3" id="KW-1185">Reference proteome</keyword>
<gene>
    <name evidence="2" type="ORF">BGZ97_005909</name>
</gene>